<keyword evidence="6" id="KW-1185">Reference proteome</keyword>
<evidence type="ECO:0000259" key="4">
    <source>
        <dbReference type="SMART" id="SM01208"/>
    </source>
</evidence>
<dbReference type="EMBL" id="JACOPG010000002">
    <property type="protein sequence ID" value="MBC5685934.1"/>
    <property type="molecule type" value="Genomic_DNA"/>
</dbReference>
<keyword evidence="1 3" id="KW-0732">Signal</keyword>
<evidence type="ECO:0000256" key="2">
    <source>
        <dbReference type="SAM" id="MobiDB-lite"/>
    </source>
</evidence>
<sequence length="548" mass="58114">MKNRMRMLVAAFGIVCGIGLAFPVQQVAAEENTDDTTQDSAVIPEHISIGGTDVSGMSLDEANAVVQQYVDQYQDVTFTLTADDKSIEADGDDIGLCAKNADVTERALNYGKEGNLIERFKANADMQAGKEKDFSISLTSDTATVEAFLNENKSDLVTEAVDNTVKRVDGKFEYVEGSEGVTLMTGKSAVKIADFISTDWDGKDASIELLTEKDEPRGTKEELESIQDVLGSYHTDFGTVVNGRTNNIKTGASKLDGLVVYPGETISVSEAIGPTTAENGYYPAGSYENGTTVETYGGGICQVSTTLYNAVIRAELEIVTRAAHSMIVSYVEPSMDAAIADGIKDLQFKNNQETPIYIEGYTSGGIIYFNIYGKETRPSNRRVDFVSEVTSQTEPEKEYVAVGDQPVGYIETTTKPHIGYTARLWKIVYENDVEVSRKVFNNSKYNPSKEVISVGVGGATPEAAAAINAAIATKDDATIRSTIASYTPEAQAAAAQAAADAAAAQAAAAAAAQQQQQQTQTTTTPSAAGTPAGTTTGATPGTTSGTAQ</sequence>
<name>A0ABR7GER1_9FIRM</name>
<evidence type="ECO:0000313" key="5">
    <source>
        <dbReference type="EMBL" id="MBC5685934.1"/>
    </source>
</evidence>
<dbReference type="InterPro" id="IPR007391">
    <property type="entry name" value="Vancomycin_resist_VanW"/>
</dbReference>
<comment type="caution">
    <text evidence="5">The sequence shown here is derived from an EMBL/GenBank/DDBJ whole genome shotgun (WGS) entry which is preliminary data.</text>
</comment>
<dbReference type="InterPro" id="IPR052913">
    <property type="entry name" value="Glycopeptide_resist_protein"/>
</dbReference>
<dbReference type="InterPro" id="IPR011098">
    <property type="entry name" value="G5_dom"/>
</dbReference>
<gene>
    <name evidence="5" type="ORF">H8R94_04835</name>
</gene>
<feature type="chain" id="PRO_5046618972" evidence="3">
    <location>
        <begin position="22"/>
        <end position="548"/>
    </location>
</feature>
<dbReference type="PANTHER" id="PTHR35788">
    <property type="entry name" value="EXPORTED PROTEIN-RELATED"/>
    <property type="match status" value="1"/>
</dbReference>
<feature type="domain" description="G5" evidence="4">
    <location>
        <begin position="381"/>
        <end position="458"/>
    </location>
</feature>
<organism evidence="5 6">
    <name type="scientific">Roseburia lenta</name>
    <dbReference type="NCBI Taxonomy" id="2763061"/>
    <lineage>
        <taxon>Bacteria</taxon>
        <taxon>Bacillati</taxon>
        <taxon>Bacillota</taxon>
        <taxon>Clostridia</taxon>
        <taxon>Lachnospirales</taxon>
        <taxon>Lachnospiraceae</taxon>
        <taxon>Roseburia</taxon>
    </lineage>
</organism>
<reference evidence="5 6" key="1">
    <citation type="submission" date="2020-08" db="EMBL/GenBank/DDBJ databases">
        <title>Genome public.</title>
        <authorList>
            <person name="Liu C."/>
            <person name="Sun Q."/>
        </authorList>
    </citation>
    <scope>NUCLEOTIDE SEQUENCE [LARGE SCALE GENOMIC DNA]</scope>
    <source>
        <strain evidence="5 6">NSJ-9</strain>
    </source>
</reference>
<dbReference type="Pfam" id="PF04294">
    <property type="entry name" value="VanW"/>
    <property type="match status" value="1"/>
</dbReference>
<dbReference type="Pfam" id="PF12229">
    <property type="entry name" value="PG_binding_4"/>
    <property type="match status" value="1"/>
</dbReference>
<dbReference type="RefSeq" id="WP_186854047.1">
    <property type="nucleotide sequence ID" value="NZ_JACOPG010000002.1"/>
</dbReference>
<protein>
    <submittedName>
        <fullName evidence="5">VanW family protein</fullName>
    </submittedName>
</protein>
<dbReference type="Proteomes" id="UP000643810">
    <property type="component" value="Unassembled WGS sequence"/>
</dbReference>
<evidence type="ECO:0000313" key="6">
    <source>
        <dbReference type="Proteomes" id="UP000643810"/>
    </source>
</evidence>
<evidence type="ECO:0000256" key="1">
    <source>
        <dbReference type="ARBA" id="ARBA00022729"/>
    </source>
</evidence>
<dbReference type="InterPro" id="IPR022029">
    <property type="entry name" value="YoaR-like_PG-bd"/>
</dbReference>
<dbReference type="PANTHER" id="PTHR35788:SF1">
    <property type="entry name" value="EXPORTED PROTEIN"/>
    <property type="match status" value="1"/>
</dbReference>
<dbReference type="SMART" id="SM01208">
    <property type="entry name" value="G5"/>
    <property type="match status" value="1"/>
</dbReference>
<proteinExistence type="predicted"/>
<feature type="region of interest" description="Disordered" evidence="2">
    <location>
        <begin position="510"/>
        <end position="548"/>
    </location>
</feature>
<evidence type="ECO:0000256" key="3">
    <source>
        <dbReference type="SAM" id="SignalP"/>
    </source>
</evidence>
<accession>A0ABR7GER1</accession>
<feature type="signal peptide" evidence="3">
    <location>
        <begin position="1"/>
        <end position="21"/>
    </location>
</feature>